<feature type="region of interest" description="Disordered" evidence="1">
    <location>
        <begin position="958"/>
        <end position="995"/>
    </location>
</feature>
<feature type="compositionally biased region" description="Pro residues" evidence="1">
    <location>
        <begin position="886"/>
        <end position="903"/>
    </location>
</feature>
<proteinExistence type="predicted"/>
<keyword evidence="2" id="KW-0472">Membrane</keyword>
<dbReference type="EMBL" id="PDUG01000003">
    <property type="protein sequence ID" value="PIC40763.1"/>
    <property type="molecule type" value="Genomic_DNA"/>
</dbReference>
<evidence type="ECO:0000256" key="2">
    <source>
        <dbReference type="SAM" id="Phobius"/>
    </source>
</evidence>
<protein>
    <recommendedName>
        <fullName evidence="3">Domain of unknown function WSN domain-containing protein</fullName>
    </recommendedName>
</protein>
<dbReference type="Pfam" id="PF02206">
    <property type="entry name" value="WSN"/>
    <property type="match status" value="1"/>
</dbReference>
<dbReference type="SMART" id="SM00453">
    <property type="entry name" value="WSN"/>
    <property type="match status" value="1"/>
</dbReference>
<dbReference type="PANTHER" id="PTHR31227">
    <property type="entry name" value="PROTEIN CBG15697"/>
    <property type="match status" value="1"/>
</dbReference>
<dbReference type="AlphaFoldDB" id="A0A2G5UMT5"/>
<keyword evidence="2" id="KW-1133">Transmembrane helix</keyword>
<name>A0A2G5UMT5_9PELO</name>
<dbReference type="InterPro" id="IPR003125">
    <property type="entry name" value="WSN"/>
</dbReference>
<feature type="compositionally biased region" description="Basic and acidic residues" evidence="1">
    <location>
        <begin position="976"/>
        <end position="995"/>
    </location>
</feature>
<reference evidence="5" key="1">
    <citation type="submission" date="2017-10" db="EMBL/GenBank/DDBJ databases">
        <title>Rapid genome shrinkage in a self-fertile nematode reveals novel sperm competition proteins.</title>
        <authorList>
            <person name="Yin D."/>
            <person name="Schwarz E.M."/>
            <person name="Thomas C.G."/>
            <person name="Felde R.L."/>
            <person name="Korf I.F."/>
            <person name="Cutter A.D."/>
            <person name="Schartner C.M."/>
            <person name="Ralston E.J."/>
            <person name="Meyer B.J."/>
            <person name="Haag E.S."/>
        </authorList>
    </citation>
    <scope>NUCLEOTIDE SEQUENCE [LARGE SCALE GENOMIC DNA]</scope>
    <source>
        <strain evidence="5">JU1422</strain>
    </source>
</reference>
<feature type="compositionally biased region" description="Low complexity" evidence="1">
    <location>
        <begin position="848"/>
        <end position="864"/>
    </location>
</feature>
<accession>A0A2G5UMT5</accession>
<evidence type="ECO:0000313" key="4">
    <source>
        <dbReference type="EMBL" id="PIC40763.1"/>
    </source>
</evidence>
<comment type="caution">
    <text evidence="4">The sequence shown here is derived from an EMBL/GenBank/DDBJ whole genome shotgun (WGS) entry which is preliminary data.</text>
</comment>
<feature type="domain" description="Domain of unknown function WSN" evidence="3">
    <location>
        <begin position="38"/>
        <end position="106"/>
    </location>
</feature>
<dbReference type="OrthoDB" id="10590197at2759"/>
<evidence type="ECO:0000256" key="1">
    <source>
        <dbReference type="SAM" id="MobiDB-lite"/>
    </source>
</evidence>
<dbReference type="PANTHER" id="PTHR31227:SF1">
    <property type="entry name" value="DOMAIN OF UNKNOWN FUNCTION WSN DOMAIN-CONTAINING PROTEIN"/>
    <property type="match status" value="1"/>
</dbReference>
<evidence type="ECO:0000259" key="3">
    <source>
        <dbReference type="SMART" id="SM00453"/>
    </source>
</evidence>
<dbReference type="Proteomes" id="UP000230233">
    <property type="component" value="Chromosome III"/>
</dbReference>
<organism evidence="4 5">
    <name type="scientific">Caenorhabditis nigoni</name>
    <dbReference type="NCBI Taxonomy" id="1611254"/>
    <lineage>
        <taxon>Eukaryota</taxon>
        <taxon>Metazoa</taxon>
        <taxon>Ecdysozoa</taxon>
        <taxon>Nematoda</taxon>
        <taxon>Chromadorea</taxon>
        <taxon>Rhabditida</taxon>
        <taxon>Rhabditina</taxon>
        <taxon>Rhabditomorpha</taxon>
        <taxon>Rhabditoidea</taxon>
        <taxon>Rhabditidae</taxon>
        <taxon>Peloderinae</taxon>
        <taxon>Caenorhabditis</taxon>
    </lineage>
</organism>
<feature type="transmembrane region" description="Helical" evidence="2">
    <location>
        <begin position="780"/>
        <end position="804"/>
    </location>
</feature>
<keyword evidence="5" id="KW-1185">Reference proteome</keyword>
<keyword evidence="2" id="KW-0812">Transmembrane</keyword>
<dbReference type="STRING" id="1611254.A0A2G5UMT5"/>
<evidence type="ECO:0000313" key="5">
    <source>
        <dbReference type="Proteomes" id="UP000230233"/>
    </source>
</evidence>
<feature type="region of interest" description="Disordered" evidence="1">
    <location>
        <begin position="830"/>
        <end position="910"/>
    </location>
</feature>
<gene>
    <name evidence="4" type="primary">Cnig_chr_III.g8397</name>
    <name evidence="4" type="ORF">B9Z55_008397</name>
</gene>
<sequence>MTSFNESQQIENISTRVLLQKPSTLHTLLFVSEASPKNDTQFVIDKLSSISRVITSISIQNGLADGSIQADDLISEFLNIPSTNLKRLKDFDQSKVDDFLDSVKNLKLAKNSETLEEVIREVASVRSIWSTVDISNLPQGNMYQKLDELKTLNLAVLDTGSVNSVLTDLDRPLTDVEIGLMKKRLIPLFDSIDVARGNNSYQESIETLQKLEQLSAIGKVMDTIVNMQYVSTKASTDFEDVLSDFGTLKGLAPTEVLTFLNDLFELISSRIIHHSFERVHTTGFINGLQDLDKVSLDIKNQWVLKSFHPSTNLDGIERISEIRSSIKSLDDEWNKLSTEKTYKSLKLFSILQPVFDSLEGDVSIDELKAALNPIDNCRKGMMPNTQVAHLNGISEKSALLLRKVSVLSRIDQTKEYIKNEIVPNILSASNTKELQTLKEFMLKMREDFEVVQKGKTIKDLDMETQTSKSVHITEFGNTTETSAFKEAAICFSTLGENFEKLIGPAQAILKIREMKARSVMLDDIQTTTKEMSQSFRSIDSIVSELETIKSKARNDTKLLRKLENLPSDQKSFGEGLTILKEANLVSGKSGEFTEFTKHGISMEDGVIGTIFEKKFREYFGDFDKTKRSIQDFLDSINDWLSQVTASQDNSLLDFASTFSKYPKLDDLDLMTDRRLMAVEQIGTIGTTKKLQDDAAAFKKSLLELSKLDLRFARFQNSLETMPDTIQRLATNLVMNIQNPTTVSPPKKSVTALQKLRLSTGSSTNSTTTVIAVVGSSEVSIGMACGVGGAVLLGIVSLFYGVLFCNRKKDEKWSKRWKKFTCGFGGPKKTVNASSKPVTGKPAPISGKTPATTESTAATGSTSVTQNSTEAARPSGSTAGGAGTPIVPLPVAPEPVAPPPPVAPAPATRPNLTPSILAAAAARLTPPPGTHPNFPAHQGGSPSNTMVLSGSPMKLLPWGFRPLPAETDTNPNPDATVSEHDKEIPITDPKFGNEKK</sequence>